<dbReference type="PROSITE" id="PS50113">
    <property type="entry name" value="PAC"/>
    <property type="match status" value="1"/>
</dbReference>
<dbReference type="InterPro" id="IPR000014">
    <property type="entry name" value="PAS"/>
</dbReference>
<evidence type="ECO:0000259" key="2">
    <source>
        <dbReference type="PROSITE" id="PS50112"/>
    </source>
</evidence>
<dbReference type="InterPro" id="IPR052155">
    <property type="entry name" value="Biofilm_reg_signaling"/>
</dbReference>
<feature type="domain" description="PAS" evidence="2">
    <location>
        <begin position="89"/>
        <end position="159"/>
    </location>
</feature>
<reference evidence="4" key="1">
    <citation type="journal article" date="2014" name="Front. Microbiol.">
        <title>High frequency of phylogenetically diverse reductive dehalogenase-homologous genes in deep subseafloor sedimentary metagenomes.</title>
        <authorList>
            <person name="Kawai M."/>
            <person name="Futagami T."/>
            <person name="Toyoda A."/>
            <person name="Takaki Y."/>
            <person name="Nishi S."/>
            <person name="Hori S."/>
            <person name="Arai W."/>
            <person name="Tsubouchi T."/>
            <person name="Morono Y."/>
            <person name="Uchiyama I."/>
            <person name="Ito T."/>
            <person name="Fujiyama A."/>
            <person name="Inagaki F."/>
            <person name="Takami H."/>
        </authorList>
    </citation>
    <scope>NUCLEOTIDE SEQUENCE</scope>
    <source>
        <strain evidence="4">Expedition CK06-06</strain>
    </source>
</reference>
<accession>X0WKT2</accession>
<protein>
    <recommendedName>
        <fullName evidence="5">PAS domain-containing protein</fullName>
    </recommendedName>
</protein>
<feature type="domain" description="PAC" evidence="3">
    <location>
        <begin position="19"/>
        <end position="70"/>
    </location>
</feature>
<dbReference type="PANTHER" id="PTHR44757:SF2">
    <property type="entry name" value="BIOFILM ARCHITECTURE MAINTENANCE PROTEIN MBAA"/>
    <property type="match status" value="1"/>
</dbReference>
<dbReference type="AlphaFoldDB" id="X0WKT2"/>
<dbReference type="InterPro" id="IPR000700">
    <property type="entry name" value="PAS-assoc_C"/>
</dbReference>
<dbReference type="CDD" id="cd00130">
    <property type="entry name" value="PAS"/>
    <property type="match status" value="1"/>
</dbReference>
<name>X0WKT2_9ZZZZ</name>
<dbReference type="Gene3D" id="3.30.450.20">
    <property type="entry name" value="PAS domain"/>
    <property type="match status" value="2"/>
</dbReference>
<dbReference type="SMART" id="SM00086">
    <property type="entry name" value="PAC"/>
    <property type="match status" value="2"/>
</dbReference>
<dbReference type="NCBIfam" id="TIGR00229">
    <property type="entry name" value="sensory_box"/>
    <property type="match status" value="2"/>
</dbReference>
<dbReference type="PANTHER" id="PTHR44757">
    <property type="entry name" value="DIGUANYLATE CYCLASE DGCP"/>
    <property type="match status" value="1"/>
</dbReference>
<gene>
    <name evidence="4" type="ORF">S01H1_59128</name>
</gene>
<feature type="coiled-coil region" evidence="1">
    <location>
        <begin position="61"/>
        <end position="92"/>
    </location>
</feature>
<sequence>EEHQLIEEVVKTTLEKGRAIVELNYIIADGTRIPFEYSCVLIKNAEGKPCICVIGRDITERKKAEDELRRYRDHLEEMIEERTGALQESEENYRKLVEISPDAIFVHIDQKMVFMNPAGLELLGAHNRSEVIGKSVFDFTHPDYLEVIKRRQELLKKGDAPHNEYFKALRLDGSVIDVETTSALVTYQRKSAIISTIRDITDRLKAEEAKEHLSLLLRAIRNVNQLIVKEKDRQRLLKGICNNLTKTGGYYNEGR</sequence>
<dbReference type="SMART" id="SM00091">
    <property type="entry name" value="PAS"/>
    <property type="match status" value="1"/>
</dbReference>
<feature type="non-terminal residue" evidence="4">
    <location>
        <position position="255"/>
    </location>
</feature>
<dbReference type="Pfam" id="PF13426">
    <property type="entry name" value="PAS_9"/>
    <property type="match status" value="2"/>
</dbReference>
<evidence type="ECO:0000259" key="3">
    <source>
        <dbReference type="PROSITE" id="PS50113"/>
    </source>
</evidence>
<dbReference type="SUPFAM" id="SSF55785">
    <property type="entry name" value="PYP-like sensor domain (PAS domain)"/>
    <property type="match status" value="2"/>
</dbReference>
<dbReference type="InterPro" id="IPR035965">
    <property type="entry name" value="PAS-like_dom_sf"/>
</dbReference>
<proteinExistence type="predicted"/>
<dbReference type="InterPro" id="IPR001610">
    <property type="entry name" value="PAC"/>
</dbReference>
<feature type="non-terminal residue" evidence="4">
    <location>
        <position position="1"/>
    </location>
</feature>
<keyword evidence="1" id="KW-0175">Coiled coil</keyword>
<evidence type="ECO:0008006" key="5">
    <source>
        <dbReference type="Google" id="ProtNLM"/>
    </source>
</evidence>
<dbReference type="EMBL" id="BARS01038655">
    <property type="protein sequence ID" value="GAG25103.1"/>
    <property type="molecule type" value="Genomic_DNA"/>
</dbReference>
<organism evidence="4">
    <name type="scientific">marine sediment metagenome</name>
    <dbReference type="NCBI Taxonomy" id="412755"/>
    <lineage>
        <taxon>unclassified sequences</taxon>
        <taxon>metagenomes</taxon>
        <taxon>ecological metagenomes</taxon>
    </lineage>
</organism>
<dbReference type="PROSITE" id="PS50112">
    <property type="entry name" value="PAS"/>
    <property type="match status" value="1"/>
</dbReference>
<comment type="caution">
    <text evidence="4">The sequence shown here is derived from an EMBL/GenBank/DDBJ whole genome shotgun (WGS) entry which is preliminary data.</text>
</comment>
<evidence type="ECO:0000313" key="4">
    <source>
        <dbReference type="EMBL" id="GAG25103.1"/>
    </source>
</evidence>
<evidence type="ECO:0000256" key="1">
    <source>
        <dbReference type="SAM" id="Coils"/>
    </source>
</evidence>